<evidence type="ECO:0000313" key="1">
    <source>
        <dbReference type="EMBL" id="SOR60914.1"/>
    </source>
</evidence>
<gene>
    <name evidence="1" type="ORF">LMANV2_230029</name>
</gene>
<dbReference type="AlphaFoldDB" id="A0AAQ1NYF7"/>
<evidence type="ECO:0000313" key="2">
    <source>
        <dbReference type="Proteomes" id="UP000234460"/>
    </source>
</evidence>
<accession>A0AAQ1NYF7</accession>
<dbReference type="EMBL" id="OEJX01000016">
    <property type="protein sequence ID" value="SOR60914.1"/>
    <property type="molecule type" value="Genomic_DNA"/>
</dbReference>
<comment type="caution">
    <text evidence="1">The sequence shown here is derived from an EMBL/GenBank/DDBJ whole genome shotgun (WGS) entry which is preliminary data.</text>
</comment>
<sequence>MMTWENSISNFLLSFVGGENSVKMKFVGTTTFLQDGFQKSVRALCWNFKWVGFLNICQL</sequence>
<organism evidence="1 2">
    <name type="scientific">Leptospira interrogans serovar Manilae</name>
    <dbReference type="NCBI Taxonomy" id="214675"/>
    <lineage>
        <taxon>Bacteria</taxon>
        <taxon>Pseudomonadati</taxon>
        <taxon>Spirochaetota</taxon>
        <taxon>Spirochaetia</taxon>
        <taxon>Leptospirales</taxon>
        <taxon>Leptospiraceae</taxon>
        <taxon>Leptospira</taxon>
    </lineage>
</organism>
<reference evidence="1 2" key="1">
    <citation type="submission" date="2017-11" db="EMBL/GenBank/DDBJ databases">
        <authorList>
            <person name="Lechat P."/>
        </authorList>
    </citation>
    <scope>NUCLEOTIDE SEQUENCE [LARGE SCALE GENOMIC DNA]</scope>
    <source>
        <strain evidence="1">L495</strain>
    </source>
</reference>
<name>A0AAQ1NYF7_LEPIR</name>
<protein>
    <submittedName>
        <fullName evidence="1">Uncharacterized protein</fullName>
    </submittedName>
</protein>
<proteinExistence type="predicted"/>
<dbReference type="Proteomes" id="UP000234460">
    <property type="component" value="Chromosome LMANV2"/>
</dbReference>